<name>A0AA37IJX1_9BURK</name>
<dbReference type="AlphaFoldDB" id="A0AA37IJX1"/>
<evidence type="ECO:0000313" key="2">
    <source>
        <dbReference type="Proteomes" id="UP001055111"/>
    </source>
</evidence>
<proteinExistence type="predicted"/>
<sequence>MNQKSVLVNSMMYCNDGSAKTKAIWLYADNNLNAQIAGGATPYEPAKQLDPEALPAAVLRFVCKQPIPKG</sequence>
<organism evidence="1 2">
    <name type="scientific">Caballeronia novacaledonica</name>
    <dbReference type="NCBI Taxonomy" id="1544861"/>
    <lineage>
        <taxon>Bacteria</taxon>
        <taxon>Pseudomonadati</taxon>
        <taxon>Pseudomonadota</taxon>
        <taxon>Betaproteobacteria</taxon>
        <taxon>Burkholderiales</taxon>
        <taxon>Burkholderiaceae</taxon>
        <taxon>Caballeronia</taxon>
    </lineage>
</organism>
<gene>
    <name evidence="1" type="ORF">CBA19CS42_26565</name>
</gene>
<protein>
    <submittedName>
        <fullName evidence="1">Uncharacterized protein</fullName>
    </submittedName>
</protein>
<reference evidence="1" key="1">
    <citation type="submission" date="2022-09" db="EMBL/GenBank/DDBJ databases">
        <title>Isolation and characterization of 3-chlorobenzoate degrading bacteria from soils in Shizuoka.</title>
        <authorList>
            <person name="Ifat A."/>
            <person name="Ogawa N."/>
            <person name="Kimbara K."/>
            <person name="Moriuchi R."/>
            <person name="Dohra H."/>
            <person name="Shintani M."/>
        </authorList>
    </citation>
    <scope>NUCLEOTIDE SEQUENCE</scope>
    <source>
        <strain evidence="1">19CS4-2</strain>
    </source>
</reference>
<dbReference type="RefSeq" id="WP_238214940.1">
    <property type="nucleotide sequence ID" value="NZ_BPUS01000014.1"/>
</dbReference>
<evidence type="ECO:0000313" key="1">
    <source>
        <dbReference type="EMBL" id="GJH28151.1"/>
    </source>
</evidence>
<comment type="caution">
    <text evidence="1">The sequence shown here is derived from an EMBL/GenBank/DDBJ whole genome shotgun (WGS) entry which is preliminary data.</text>
</comment>
<dbReference type="EMBL" id="BPUS01000014">
    <property type="protein sequence ID" value="GJH28151.1"/>
    <property type="molecule type" value="Genomic_DNA"/>
</dbReference>
<accession>A0AA37IJX1</accession>
<dbReference type="Proteomes" id="UP001055111">
    <property type="component" value="Unassembled WGS sequence"/>
</dbReference>